<dbReference type="RefSeq" id="WP_054358409.1">
    <property type="nucleotide sequence ID" value="NZ_LJYW01000001.1"/>
</dbReference>
<keyword evidence="3" id="KW-0732">Signal</keyword>
<evidence type="ECO:0000313" key="5">
    <source>
        <dbReference type="Proteomes" id="UP000048984"/>
    </source>
</evidence>
<feature type="compositionally biased region" description="Low complexity" evidence="2">
    <location>
        <begin position="162"/>
        <end position="177"/>
    </location>
</feature>
<name>A0A0P6W208_9HYPH</name>
<evidence type="ECO:0000256" key="3">
    <source>
        <dbReference type="SAM" id="SignalP"/>
    </source>
</evidence>
<dbReference type="InterPro" id="IPR011990">
    <property type="entry name" value="TPR-like_helical_dom_sf"/>
</dbReference>
<feature type="chain" id="PRO_5006132011" evidence="3">
    <location>
        <begin position="19"/>
        <end position="286"/>
    </location>
</feature>
<comment type="caution">
    <text evidence="4">The sequence shown here is derived from an EMBL/GenBank/DDBJ whole genome shotgun (WGS) entry which is preliminary data.</text>
</comment>
<dbReference type="AlphaFoldDB" id="A0A0P6W208"/>
<evidence type="ECO:0000256" key="2">
    <source>
        <dbReference type="SAM" id="MobiDB-lite"/>
    </source>
</evidence>
<gene>
    <name evidence="4" type="ORF">ABB55_08375</name>
</gene>
<dbReference type="EMBL" id="LJYW01000001">
    <property type="protein sequence ID" value="KPL52246.1"/>
    <property type="molecule type" value="Genomic_DNA"/>
</dbReference>
<feature type="signal peptide" evidence="3">
    <location>
        <begin position="1"/>
        <end position="18"/>
    </location>
</feature>
<organism evidence="4 5">
    <name type="scientific">Prosthecodimorpha hirschii</name>
    <dbReference type="NCBI Taxonomy" id="665126"/>
    <lineage>
        <taxon>Bacteria</taxon>
        <taxon>Pseudomonadati</taxon>
        <taxon>Pseudomonadota</taxon>
        <taxon>Alphaproteobacteria</taxon>
        <taxon>Hyphomicrobiales</taxon>
        <taxon>Ancalomicrobiaceae</taxon>
        <taxon>Prosthecodimorpha</taxon>
    </lineage>
</organism>
<dbReference type="Proteomes" id="UP000048984">
    <property type="component" value="Unassembled WGS sequence"/>
</dbReference>
<dbReference type="STRING" id="665126.ABB55_08375"/>
<dbReference type="InterPro" id="IPR019734">
    <property type="entry name" value="TPR_rpt"/>
</dbReference>
<feature type="repeat" description="TPR" evidence="1">
    <location>
        <begin position="72"/>
        <end position="105"/>
    </location>
</feature>
<evidence type="ECO:0000256" key="1">
    <source>
        <dbReference type="PROSITE-ProRule" id="PRU00339"/>
    </source>
</evidence>
<feature type="compositionally biased region" description="Basic and acidic residues" evidence="2">
    <location>
        <begin position="138"/>
        <end position="151"/>
    </location>
</feature>
<reference evidence="4 5" key="2">
    <citation type="submission" date="2015-10" db="EMBL/GenBank/DDBJ databases">
        <title>Draft Genome Sequence of Prosthecomicrobium hirschii ATCC 27832.</title>
        <authorList>
            <person name="Daniel J."/>
            <person name="Givan S.A."/>
            <person name="Brun Y.V."/>
            <person name="Brown P.J."/>
        </authorList>
    </citation>
    <scope>NUCLEOTIDE SEQUENCE [LARGE SCALE GENOMIC DNA]</scope>
    <source>
        <strain evidence="4 5">16</strain>
    </source>
</reference>
<sequence length="286" mass="29247">MIRLAVAILALAAALAVAAIADGRAALGRLLMAAGWPEPAVGLFDRPEAIGTALYRAGRYGEAADAFRRAGAAFAFDRGDALARAGRLSEAVEAFDAVLAGRPDDRDAAANRALVAALIAGREALPPEGTIDGGAALTEKKSRAGEARSEGDEQPSGGDGMAGDQQAASSSSAEGGSRVARKGATDTKAQAAGEGRATGAATDSDGVGKASVTDAVIAKAFEDVRKREMGKSFDAQAMAANREWLETLADDPGRYLKLIIAAEQTRRREAGPIPTELDVLSGKATR</sequence>
<protein>
    <submittedName>
        <fullName evidence="4">Uncharacterized protein</fullName>
    </submittedName>
</protein>
<dbReference type="SUPFAM" id="SSF48452">
    <property type="entry name" value="TPR-like"/>
    <property type="match status" value="1"/>
</dbReference>
<keyword evidence="1" id="KW-0802">TPR repeat</keyword>
<dbReference type="Gene3D" id="1.25.40.10">
    <property type="entry name" value="Tetratricopeptide repeat domain"/>
    <property type="match status" value="1"/>
</dbReference>
<accession>A0A0P6W208</accession>
<reference evidence="4 5" key="1">
    <citation type="submission" date="2015-09" db="EMBL/GenBank/DDBJ databases">
        <authorList>
            <person name="Jackson K.R."/>
            <person name="Lunt B.L."/>
            <person name="Fisher J.N.B."/>
            <person name="Gardner A.V."/>
            <person name="Bailey M.E."/>
            <person name="Deus L.M."/>
            <person name="Earl A.S."/>
            <person name="Gibby P.D."/>
            <person name="Hartmann K.A."/>
            <person name="Liu J.E."/>
            <person name="Manci A.M."/>
            <person name="Nielsen D.A."/>
            <person name="Solomon M.B."/>
            <person name="Breakwell D.P."/>
            <person name="Burnett S.H."/>
            <person name="Grose J.H."/>
        </authorList>
    </citation>
    <scope>NUCLEOTIDE SEQUENCE [LARGE SCALE GENOMIC DNA]</scope>
    <source>
        <strain evidence="4 5">16</strain>
    </source>
</reference>
<dbReference type="PROSITE" id="PS50005">
    <property type="entry name" value="TPR"/>
    <property type="match status" value="1"/>
</dbReference>
<proteinExistence type="predicted"/>
<evidence type="ECO:0000313" key="4">
    <source>
        <dbReference type="EMBL" id="KPL52246.1"/>
    </source>
</evidence>
<feature type="region of interest" description="Disordered" evidence="2">
    <location>
        <begin position="128"/>
        <end position="208"/>
    </location>
</feature>
<keyword evidence="5" id="KW-1185">Reference proteome</keyword>
<feature type="compositionally biased region" description="Low complexity" evidence="2">
    <location>
        <begin position="189"/>
        <end position="201"/>
    </location>
</feature>